<evidence type="ECO:0000313" key="6">
    <source>
        <dbReference type="Proteomes" id="UP000027215"/>
    </source>
</evidence>
<dbReference type="InterPro" id="IPR009057">
    <property type="entry name" value="Homeodomain-like_sf"/>
</dbReference>
<dbReference type="Gene3D" id="1.10.10.60">
    <property type="entry name" value="Homeodomain-like"/>
    <property type="match status" value="2"/>
</dbReference>
<keyword evidence="3" id="KW-0804">Transcription</keyword>
<evidence type="ECO:0000313" key="5">
    <source>
        <dbReference type="EMBL" id="AIC09623.1"/>
    </source>
</evidence>
<dbReference type="PROSITE" id="PS01124">
    <property type="entry name" value="HTH_ARAC_FAMILY_2"/>
    <property type="match status" value="1"/>
</dbReference>
<dbReference type="Proteomes" id="UP000027215">
    <property type="component" value="Chromosome"/>
</dbReference>
<dbReference type="Pfam" id="PF12833">
    <property type="entry name" value="HTH_18"/>
    <property type="match status" value="1"/>
</dbReference>
<dbReference type="AlphaFoldDB" id="A0A060H243"/>
<dbReference type="GO" id="GO:0043565">
    <property type="term" value="F:sequence-specific DNA binding"/>
    <property type="evidence" value="ECO:0007669"/>
    <property type="project" value="InterPro"/>
</dbReference>
<dbReference type="PANTHER" id="PTHR46796:SF13">
    <property type="entry name" value="HTH-TYPE TRANSCRIPTIONAL ACTIVATOR RHAS"/>
    <property type="match status" value="1"/>
</dbReference>
<dbReference type="EMBL" id="CP006696">
    <property type="protein sequence ID" value="AIC09623.1"/>
    <property type="molecule type" value="Genomic_DNA"/>
</dbReference>
<evidence type="ECO:0000259" key="4">
    <source>
        <dbReference type="PROSITE" id="PS01124"/>
    </source>
</evidence>
<dbReference type="PANTHER" id="PTHR46796">
    <property type="entry name" value="HTH-TYPE TRANSCRIPTIONAL ACTIVATOR RHAS-RELATED"/>
    <property type="match status" value="1"/>
</dbReference>
<dbReference type="GO" id="GO:0003700">
    <property type="term" value="F:DNA-binding transcription factor activity"/>
    <property type="evidence" value="ECO:0007669"/>
    <property type="project" value="InterPro"/>
</dbReference>
<proteinExistence type="predicted"/>
<sequence length="285" mass="31039">MSIEVAGACTDRLEALLNHFPVRARMFHSGALCGIADFSVPAEGGQVHLLRSGAMDVIHPGRELLQVSVPSLLFYPRPMSRRFVADAQCGADLVCAQLDFEGGSANQVAGALPDVVCLPLENIDGAAQVLELLFDEAFGDHCGRRVLIDRLFEVVLIQMLRYLMETGGVAGGMLAGLSHPKLRKVLVAMHEQPERGWSLEGLADLAGMSRSVFAGTFRRVVGCTPGVYLQGWRVKLAQQALRQGRHLLKTIAVEVGYGSEAALSRAFKAQCGMTPREWRQRQDED</sequence>
<dbReference type="InterPro" id="IPR032783">
    <property type="entry name" value="AraC_lig"/>
</dbReference>
<dbReference type="HOGENOM" id="CLU_000445_81_0_6"/>
<dbReference type="PATRIC" id="fig|155920.8.peg.916"/>
<name>A0A060H243_XYLFS</name>
<keyword evidence="2" id="KW-0238">DNA-binding</keyword>
<dbReference type="SUPFAM" id="SSF46689">
    <property type="entry name" value="Homeodomain-like"/>
    <property type="match status" value="2"/>
</dbReference>
<dbReference type="InterPro" id="IPR018060">
    <property type="entry name" value="HTH_AraC"/>
</dbReference>
<protein>
    <submittedName>
        <fullName evidence="5">AraC family transcriptional regulator</fullName>
    </submittedName>
</protein>
<evidence type="ECO:0000256" key="3">
    <source>
        <dbReference type="ARBA" id="ARBA00023163"/>
    </source>
</evidence>
<dbReference type="Pfam" id="PF12852">
    <property type="entry name" value="Cupin_6"/>
    <property type="match status" value="1"/>
</dbReference>
<organism evidence="5 6">
    <name type="scientific">Xylella fastidiosa subsp. sandyi Ann-1</name>
    <dbReference type="NCBI Taxonomy" id="155920"/>
    <lineage>
        <taxon>Bacteria</taxon>
        <taxon>Pseudomonadati</taxon>
        <taxon>Pseudomonadota</taxon>
        <taxon>Gammaproteobacteria</taxon>
        <taxon>Lysobacterales</taxon>
        <taxon>Lysobacteraceae</taxon>
        <taxon>Xylella</taxon>
    </lineage>
</organism>
<feature type="domain" description="HTH araC/xylS-type" evidence="4">
    <location>
        <begin position="183"/>
        <end position="281"/>
    </location>
</feature>
<dbReference type="InterPro" id="IPR018062">
    <property type="entry name" value="HTH_AraC-typ_CS"/>
</dbReference>
<evidence type="ECO:0000256" key="2">
    <source>
        <dbReference type="ARBA" id="ARBA00023125"/>
    </source>
</evidence>
<dbReference type="RefSeq" id="WP_020852361.1">
    <property type="nucleotide sequence ID" value="NZ_CP006696.1"/>
</dbReference>
<keyword evidence="1" id="KW-0805">Transcription regulation</keyword>
<dbReference type="InterPro" id="IPR050204">
    <property type="entry name" value="AraC_XylS_family_regulators"/>
</dbReference>
<accession>A0A060H243</accession>
<evidence type="ECO:0000256" key="1">
    <source>
        <dbReference type="ARBA" id="ARBA00023015"/>
    </source>
</evidence>
<dbReference type="KEGG" id="xfs:D934_03800"/>
<dbReference type="PROSITE" id="PS00041">
    <property type="entry name" value="HTH_ARAC_FAMILY_1"/>
    <property type="match status" value="1"/>
</dbReference>
<reference evidence="5 6" key="1">
    <citation type="submission" date="2013-08" db="EMBL/GenBank/DDBJ databases">
        <authorList>
            <person name="Stouthamer R."/>
            <person name="Nunney L."/>
        </authorList>
    </citation>
    <scope>NUCLEOTIDE SEQUENCE [LARGE SCALE GENOMIC DNA]</scope>
    <source>
        <strain evidence="6">ann-1</strain>
    </source>
</reference>
<dbReference type="SMART" id="SM00342">
    <property type="entry name" value="HTH_ARAC"/>
    <property type="match status" value="1"/>
</dbReference>
<gene>
    <name evidence="5" type="ORF">D934_03800</name>
</gene>